<gene>
    <name evidence="1" type="ORF">EDD62_0671</name>
</gene>
<evidence type="ECO:0000313" key="2">
    <source>
        <dbReference type="Proteomes" id="UP000277108"/>
    </source>
</evidence>
<organism evidence="1 2">
    <name type="scientific">Abyssicoccus albus</name>
    <dbReference type="NCBI Taxonomy" id="1817405"/>
    <lineage>
        <taxon>Bacteria</taxon>
        <taxon>Bacillati</taxon>
        <taxon>Bacillota</taxon>
        <taxon>Bacilli</taxon>
        <taxon>Bacillales</taxon>
        <taxon>Abyssicoccaceae</taxon>
    </lineage>
</organism>
<keyword evidence="2" id="KW-1185">Reference proteome</keyword>
<evidence type="ECO:0008006" key="3">
    <source>
        <dbReference type="Google" id="ProtNLM"/>
    </source>
</evidence>
<dbReference type="EMBL" id="RKRK01000002">
    <property type="protein sequence ID" value="RPF58033.1"/>
    <property type="molecule type" value="Genomic_DNA"/>
</dbReference>
<name>A0A3N5BK42_9BACL</name>
<dbReference type="OrthoDB" id="2449131at2"/>
<accession>A0A3N5BK42</accession>
<comment type="caution">
    <text evidence="1">The sequence shown here is derived from an EMBL/GenBank/DDBJ whole genome shotgun (WGS) entry which is preliminary data.</text>
</comment>
<sequence>MAKKTLLSIIFLIVISQYGCMYPQSEKMKNAPPHEDQIKTVQQGIDQYQKDQGGMLPIHERDNDTQDYLQHPIDFNKMLPKYLNEIPQNSYEKGGYYQYIIMDVDEDPTVYVADLRISEVLKDLRIKLTASDQPLSLGKKVGANLYEIDYEAYGIDEPPMVDSPYSDEKLPVYMNGGNEFIVDYRIDLNKMFTPDELKQYKGEKINHLLYKELPILPIHSPDYTVDKTGEIVLKTSLNSKK</sequence>
<proteinExistence type="predicted"/>
<reference evidence="1 2" key="1">
    <citation type="submission" date="2018-11" db="EMBL/GenBank/DDBJ databases">
        <title>Genomic Encyclopedia of Type Strains, Phase IV (KMG-IV): sequencing the most valuable type-strain genomes for metagenomic binning, comparative biology and taxonomic classification.</title>
        <authorList>
            <person name="Goeker M."/>
        </authorList>
    </citation>
    <scope>NUCLEOTIDE SEQUENCE [LARGE SCALE GENOMIC DNA]</scope>
    <source>
        <strain evidence="1 2">DSM 29158</strain>
    </source>
</reference>
<evidence type="ECO:0000313" key="1">
    <source>
        <dbReference type="EMBL" id="RPF58033.1"/>
    </source>
</evidence>
<dbReference type="Proteomes" id="UP000277108">
    <property type="component" value="Unassembled WGS sequence"/>
</dbReference>
<dbReference type="RefSeq" id="WP_123807528.1">
    <property type="nucleotide sequence ID" value="NZ_RKRK01000002.1"/>
</dbReference>
<dbReference type="AlphaFoldDB" id="A0A3N5BK42"/>
<protein>
    <recommendedName>
        <fullName evidence="3">Lipoprotein</fullName>
    </recommendedName>
</protein>